<dbReference type="Proteomes" id="UP000281553">
    <property type="component" value="Unassembled WGS sequence"/>
</dbReference>
<organism evidence="2 3">
    <name type="scientific">Dibothriocephalus latus</name>
    <name type="common">Fish tapeworm</name>
    <name type="synonym">Diphyllobothrium latum</name>
    <dbReference type="NCBI Taxonomy" id="60516"/>
    <lineage>
        <taxon>Eukaryota</taxon>
        <taxon>Metazoa</taxon>
        <taxon>Spiralia</taxon>
        <taxon>Lophotrochozoa</taxon>
        <taxon>Platyhelminthes</taxon>
        <taxon>Cestoda</taxon>
        <taxon>Eucestoda</taxon>
        <taxon>Diphyllobothriidea</taxon>
        <taxon>Diphyllobothriidae</taxon>
        <taxon>Dibothriocephalus</taxon>
    </lineage>
</organism>
<dbReference type="EMBL" id="UYRU01055914">
    <property type="protein sequence ID" value="VDN13235.1"/>
    <property type="molecule type" value="Genomic_DNA"/>
</dbReference>
<accession>A0A3P7L6X4</accession>
<protein>
    <submittedName>
        <fullName evidence="2">Uncharacterized protein</fullName>
    </submittedName>
</protein>
<proteinExistence type="predicted"/>
<sequence>MSMMPNFTFTVTVLSPREPPYGGAGDPSNPFEVSPEMPAQGDVAPPPDR</sequence>
<gene>
    <name evidence="2" type="ORF">DILT_LOCUS9066</name>
</gene>
<reference evidence="2 3" key="1">
    <citation type="submission" date="2018-11" db="EMBL/GenBank/DDBJ databases">
        <authorList>
            <consortium name="Pathogen Informatics"/>
        </authorList>
    </citation>
    <scope>NUCLEOTIDE SEQUENCE [LARGE SCALE GENOMIC DNA]</scope>
</reference>
<dbReference type="AlphaFoldDB" id="A0A3P7L6X4"/>
<name>A0A3P7L6X4_DIBLA</name>
<keyword evidence="3" id="KW-1185">Reference proteome</keyword>
<evidence type="ECO:0000256" key="1">
    <source>
        <dbReference type="SAM" id="MobiDB-lite"/>
    </source>
</evidence>
<evidence type="ECO:0000313" key="3">
    <source>
        <dbReference type="Proteomes" id="UP000281553"/>
    </source>
</evidence>
<feature type="region of interest" description="Disordered" evidence="1">
    <location>
        <begin position="13"/>
        <end position="49"/>
    </location>
</feature>
<evidence type="ECO:0000313" key="2">
    <source>
        <dbReference type="EMBL" id="VDN13235.1"/>
    </source>
</evidence>